<feature type="transmembrane region" description="Helical" evidence="7">
    <location>
        <begin position="183"/>
        <end position="201"/>
    </location>
</feature>
<feature type="transmembrane region" description="Helical" evidence="7">
    <location>
        <begin position="158"/>
        <end position="177"/>
    </location>
</feature>
<evidence type="ECO:0000256" key="1">
    <source>
        <dbReference type="ARBA" id="ARBA00004651"/>
    </source>
</evidence>
<evidence type="ECO:0000256" key="3">
    <source>
        <dbReference type="ARBA" id="ARBA00022475"/>
    </source>
</evidence>
<evidence type="ECO:0000259" key="8">
    <source>
        <dbReference type="PROSITE" id="PS50928"/>
    </source>
</evidence>
<dbReference type="Pfam" id="PF12911">
    <property type="entry name" value="OppC_N"/>
    <property type="match status" value="1"/>
</dbReference>
<dbReference type="GO" id="GO:0055085">
    <property type="term" value="P:transmembrane transport"/>
    <property type="evidence" value="ECO:0007669"/>
    <property type="project" value="InterPro"/>
</dbReference>
<dbReference type="EMBL" id="JACBZS010000001">
    <property type="protein sequence ID" value="NYI70043.1"/>
    <property type="molecule type" value="Genomic_DNA"/>
</dbReference>
<keyword evidence="3" id="KW-1003">Cell membrane</keyword>
<reference evidence="9 10" key="1">
    <citation type="submission" date="2020-07" db="EMBL/GenBank/DDBJ databases">
        <title>Sequencing the genomes of 1000 actinobacteria strains.</title>
        <authorList>
            <person name="Klenk H.-P."/>
        </authorList>
    </citation>
    <scope>NUCLEOTIDE SEQUENCE [LARGE SCALE GENOMIC DNA]</scope>
    <source>
        <strain evidence="9 10">DSM 103164</strain>
    </source>
</reference>
<comment type="subcellular location">
    <subcellularLocation>
        <location evidence="1 7">Cell membrane</location>
        <topology evidence="1 7">Multi-pass membrane protein</topology>
    </subcellularLocation>
</comment>
<proteinExistence type="inferred from homology"/>
<dbReference type="Gene3D" id="1.10.3720.10">
    <property type="entry name" value="MetI-like"/>
    <property type="match status" value="1"/>
</dbReference>
<feature type="transmembrane region" description="Helical" evidence="7">
    <location>
        <begin position="240"/>
        <end position="263"/>
    </location>
</feature>
<feature type="transmembrane region" description="Helical" evidence="7">
    <location>
        <begin position="292"/>
        <end position="312"/>
    </location>
</feature>
<name>A0A7Z0D6Z5_9ACTN</name>
<gene>
    <name evidence="9" type="ORF">GGQ54_000603</name>
</gene>
<comment type="caution">
    <text evidence="9">The sequence shown here is derived from an EMBL/GenBank/DDBJ whole genome shotgun (WGS) entry which is preliminary data.</text>
</comment>
<dbReference type="CDD" id="cd06261">
    <property type="entry name" value="TM_PBP2"/>
    <property type="match status" value="1"/>
</dbReference>
<feature type="transmembrane region" description="Helical" evidence="7">
    <location>
        <begin position="54"/>
        <end position="75"/>
    </location>
</feature>
<organism evidence="9 10">
    <name type="scientific">Naumannella cuiyingiana</name>
    <dbReference type="NCBI Taxonomy" id="1347891"/>
    <lineage>
        <taxon>Bacteria</taxon>
        <taxon>Bacillati</taxon>
        <taxon>Actinomycetota</taxon>
        <taxon>Actinomycetes</taxon>
        <taxon>Propionibacteriales</taxon>
        <taxon>Propionibacteriaceae</taxon>
        <taxon>Naumannella</taxon>
    </lineage>
</organism>
<keyword evidence="10" id="KW-1185">Reference proteome</keyword>
<evidence type="ECO:0000256" key="7">
    <source>
        <dbReference type="RuleBase" id="RU363032"/>
    </source>
</evidence>
<sequence length="322" mass="33793">MSERTKIGGEAADELTDHRPPALVEAMGRTARAEETGTSLWVGALRRLVRNPSAIVGAIIVAAFLVVALFAPLLAPYAPSDPRWASQVTPSSVPPFSAEHPLGLDSFGSDLLTQLIYGARQSLVIGVVSTTLGLLGGALLGGIAGAFGGWVDTAVMRVVDILLSIPALLLAVSVAAVLGRNPYALMIAIAVAQVPIFARLLRGSMLSQRRQDYVLASTSIGLRQRTIVMNHVLPNSLGPVIVQATLVLATAIIEVAALSYLGLGDPNPTVAEWGRMLVRAQTRLESAPHLTLLPGACIAITALGFTLLGEALREALDPKSRR</sequence>
<dbReference type="PANTHER" id="PTHR43386">
    <property type="entry name" value="OLIGOPEPTIDE TRANSPORT SYSTEM PERMEASE PROTEIN APPC"/>
    <property type="match status" value="1"/>
</dbReference>
<evidence type="ECO:0000313" key="10">
    <source>
        <dbReference type="Proteomes" id="UP000527616"/>
    </source>
</evidence>
<dbReference type="Pfam" id="PF00528">
    <property type="entry name" value="BPD_transp_1"/>
    <property type="match status" value="1"/>
</dbReference>
<dbReference type="PROSITE" id="PS50928">
    <property type="entry name" value="ABC_TM1"/>
    <property type="match status" value="1"/>
</dbReference>
<evidence type="ECO:0000256" key="5">
    <source>
        <dbReference type="ARBA" id="ARBA00022989"/>
    </source>
</evidence>
<dbReference type="InterPro" id="IPR050366">
    <property type="entry name" value="BP-dependent_transpt_permease"/>
</dbReference>
<dbReference type="InterPro" id="IPR035906">
    <property type="entry name" value="MetI-like_sf"/>
</dbReference>
<dbReference type="InterPro" id="IPR000515">
    <property type="entry name" value="MetI-like"/>
</dbReference>
<dbReference type="Proteomes" id="UP000527616">
    <property type="component" value="Unassembled WGS sequence"/>
</dbReference>
<dbReference type="RefSeq" id="WP_179444039.1">
    <property type="nucleotide sequence ID" value="NZ_JACBZS010000001.1"/>
</dbReference>
<keyword evidence="4 7" id="KW-0812">Transmembrane</keyword>
<accession>A0A7Z0D6Z5</accession>
<dbReference type="SUPFAM" id="SSF161098">
    <property type="entry name" value="MetI-like"/>
    <property type="match status" value="1"/>
</dbReference>
<comment type="similarity">
    <text evidence="7">Belongs to the binding-protein-dependent transport system permease family.</text>
</comment>
<evidence type="ECO:0000256" key="4">
    <source>
        <dbReference type="ARBA" id="ARBA00022692"/>
    </source>
</evidence>
<keyword evidence="5 7" id="KW-1133">Transmembrane helix</keyword>
<dbReference type="InterPro" id="IPR025966">
    <property type="entry name" value="OppC_N"/>
</dbReference>
<dbReference type="AlphaFoldDB" id="A0A7Z0D6Z5"/>
<protein>
    <submittedName>
        <fullName evidence="9">Peptide/nickel transport system permease protein</fullName>
    </submittedName>
</protein>
<evidence type="ECO:0000256" key="6">
    <source>
        <dbReference type="ARBA" id="ARBA00023136"/>
    </source>
</evidence>
<keyword evidence="6 7" id="KW-0472">Membrane</keyword>
<evidence type="ECO:0000256" key="2">
    <source>
        <dbReference type="ARBA" id="ARBA00022448"/>
    </source>
</evidence>
<feature type="transmembrane region" description="Helical" evidence="7">
    <location>
        <begin position="123"/>
        <end position="151"/>
    </location>
</feature>
<dbReference type="PANTHER" id="PTHR43386:SF1">
    <property type="entry name" value="D,D-DIPEPTIDE TRANSPORT SYSTEM PERMEASE PROTEIN DDPC-RELATED"/>
    <property type="match status" value="1"/>
</dbReference>
<dbReference type="GO" id="GO:0005886">
    <property type="term" value="C:plasma membrane"/>
    <property type="evidence" value="ECO:0007669"/>
    <property type="project" value="UniProtKB-SubCell"/>
</dbReference>
<feature type="domain" description="ABC transmembrane type-1" evidence="8">
    <location>
        <begin position="119"/>
        <end position="309"/>
    </location>
</feature>
<keyword evidence="2 7" id="KW-0813">Transport</keyword>
<evidence type="ECO:0000313" key="9">
    <source>
        <dbReference type="EMBL" id="NYI70043.1"/>
    </source>
</evidence>